<evidence type="ECO:0000313" key="2">
    <source>
        <dbReference type="EMBL" id="RCI11090.1"/>
    </source>
</evidence>
<keyword evidence="3" id="KW-1185">Reference proteome</keyword>
<accession>A0A367L9I7</accession>
<feature type="compositionally biased region" description="Basic and acidic residues" evidence="1">
    <location>
        <begin position="94"/>
        <end position="115"/>
    </location>
</feature>
<dbReference type="AlphaFoldDB" id="A0A367L9I7"/>
<reference evidence="2 3" key="1">
    <citation type="journal article" date="2015" name="BMC Genomics">
        <title>Insights from the genome of Ophiocordyceps polyrhachis-furcata to pathogenicity and host specificity in insect fungi.</title>
        <authorList>
            <person name="Wichadakul D."/>
            <person name="Kobmoo N."/>
            <person name="Ingsriswang S."/>
            <person name="Tangphatsornruang S."/>
            <person name="Chantasingh D."/>
            <person name="Luangsa-ard J.J."/>
            <person name="Eurwilaichitr L."/>
        </authorList>
    </citation>
    <scope>NUCLEOTIDE SEQUENCE [LARGE SCALE GENOMIC DNA]</scope>
    <source>
        <strain evidence="2 3">BCC 54312</strain>
    </source>
</reference>
<gene>
    <name evidence="2" type="ORF">L249_7187</name>
</gene>
<comment type="caution">
    <text evidence="2">The sequence shown here is derived from an EMBL/GenBank/DDBJ whole genome shotgun (WGS) entry which is preliminary data.</text>
</comment>
<protein>
    <submittedName>
        <fullName evidence="2">Uncharacterized protein</fullName>
    </submittedName>
</protein>
<organism evidence="2 3">
    <name type="scientific">Ophiocordyceps polyrhachis-furcata BCC 54312</name>
    <dbReference type="NCBI Taxonomy" id="1330021"/>
    <lineage>
        <taxon>Eukaryota</taxon>
        <taxon>Fungi</taxon>
        <taxon>Dikarya</taxon>
        <taxon>Ascomycota</taxon>
        <taxon>Pezizomycotina</taxon>
        <taxon>Sordariomycetes</taxon>
        <taxon>Hypocreomycetidae</taxon>
        <taxon>Hypocreales</taxon>
        <taxon>Ophiocordycipitaceae</taxon>
        <taxon>Ophiocordyceps</taxon>
    </lineage>
</organism>
<feature type="compositionally biased region" description="Polar residues" evidence="1">
    <location>
        <begin position="172"/>
        <end position="186"/>
    </location>
</feature>
<feature type="region of interest" description="Disordered" evidence="1">
    <location>
        <begin position="170"/>
        <end position="248"/>
    </location>
</feature>
<feature type="region of interest" description="Disordered" evidence="1">
    <location>
        <begin position="86"/>
        <end position="121"/>
    </location>
</feature>
<dbReference type="EMBL" id="LKCN02000010">
    <property type="protein sequence ID" value="RCI11090.1"/>
    <property type="molecule type" value="Genomic_DNA"/>
</dbReference>
<evidence type="ECO:0000313" key="3">
    <source>
        <dbReference type="Proteomes" id="UP000253664"/>
    </source>
</evidence>
<name>A0A367L9I7_9HYPO</name>
<sequence length="248" mass="28402">MNEKDLQRAVKSLKHDANLISVIAISRLLRSLSQWQKLARWDGKDGIRVEIFQEVHIYDPNLSPHPGQQRSFFISDEHRSVHSYNEAVPSEPLTTHDDVIEPASERPDRGNDAERLRRRKKKQTTLLSVMFHYIDCDKEHLSVRKKKKKEKKKDTSRKTSFLFFNSRESRSLTDVNDTRPVNTETRLLSAKAGTEYKKRLSKRARQPELQPNVRPSPKTAAGDDGNGNETAVPKGGKPPNQRGDGRDT</sequence>
<proteinExistence type="predicted"/>
<dbReference type="Proteomes" id="UP000253664">
    <property type="component" value="Unassembled WGS sequence"/>
</dbReference>
<evidence type="ECO:0000256" key="1">
    <source>
        <dbReference type="SAM" id="MobiDB-lite"/>
    </source>
</evidence>